<dbReference type="RefSeq" id="WP_277652470.1">
    <property type="nucleotide sequence ID" value="NZ_JALBUR010000030.1"/>
</dbReference>
<name>A0AB35U853_9FIRM</name>
<keyword evidence="3" id="KW-1185">Reference proteome</keyword>
<dbReference type="Proteomes" id="UP001286174">
    <property type="component" value="Unassembled WGS sequence"/>
</dbReference>
<dbReference type="Pfam" id="PF18029">
    <property type="entry name" value="Glyoxalase_6"/>
    <property type="match status" value="1"/>
</dbReference>
<evidence type="ECO:0000259" key="1">
    <source>
        <dbReference type="PROSITE" id="PS51819"/>
    </source>
</evidence>
<dbReference type="SUPFAM" id="SSF54593">
    <property type="entry name" value="Glyoxalase/Bleomycin resistance protein/Dihydroxybiphenyl dioxygenase"/>
    <property type="match status" value="1"/>
</dbReference>
<dbReference type="PROSITE" id="PS51819">
    <property type="entry name" value="VOC"/>
    <property type="match status" value="1"/>
</dbReference>
<dbReference type="CDD" id="cd06587">
    <property type="entry name" value="VOC"/>
    <property type="match status" value="1"/>
</dbReference>
<reference evidence="2 3" key="1">
    <citation type="submission" date="2022-03" db="EMBL/GenBank/DDBJ databases">
        <title>Novel taxa within the pig intestine.</title>
        <authorList>
            <person name="Wylensek D."/>
            <person name="Bishof K."/>
            <person name="Afrizal A."/>
            <person name="Clavel T."/>
        </authorList>
    </citation>
    <scope>NUCLEOTIDE SEQUENCE [LARGE SCALE GENOMIC DNA]</scope>
    <source>
        <strain evidence="2 3">CLA-KB-P133</strain>
    </source>
</reference>
<dbReference type="EMBL" id="JALBUR010000030">
    <property type="protein sequence ID" value="MDX8420302.1"/>
    <property type="molecule type" value="Genomic_DNA"/>
</dbReference>
<sequence length="113" mass="12868">MLEIGSIVWGVKDINRAVAFWSAALDYHLKYPAEVDWAVLIPKSGNGIQLSLKLITSDKAQRHHMDLFTDHQKEEVERLLSLGATRKKWNYEDGADYVVLNDPDGNPFCVVQR</sequence>
<evidence type="ECO:0000313" key="3">
    <source>
        <dbReference type="Proteomes" id="UP001286174"/>
    </source>
</evidence>
<evidence type="ECO:0000313" key="2">
    <source>
        <dbReference type="EMBL" id="MDX8420302.1"/>
    </source>
</evidence>
<dbReference type="Gene3D" id="3.10.180.10">
    <property type="entry name" value="2,3-Dihydroxybiphenyl 1,2-Dioxygenase, domain 1"/>
    <property type="match status" value="1"/>
</dbReference>
<dbReference type="AlphaFoldDB" id="A0AB35U853"/>
<gene>
    <name evidence="2" type="ORF">MOZ60_09375</name>
</gene>
<dbReference type="InterPro" id="IPR041581">
    <property type="entry name" value="Glyoxalase_6"/>
</dbReference>
<proteinExistence type="predicted"/>
<dbReference type="PANTHER" id="PTHR35908:SF1">
    <property type="entry name" value="CONSERVED PROTEIN"/>
    <property type="match status" value="1"/>
</dbReference>
<accession>A0AB35U853</accession>
<dbReference type="InterPro" id="IPR029068">
    <property type="entry name" value="Glyas_Bleomycin-R_OHBP_Dase"/>
</dbReference>
<dbReference type="PANTHER" id="PTHR35908">
    <property type="entry name" value="HYPOTHETICAL FUSION PROTEIN"/>
    <property type="match status" value="1"/>
</dbReference>
<organism evidence="2 3">
    <name type="scientific">Grylomicrobium aquisgranensis</name>
    <dbReference type="NCBI Taxonomy" id="2926318"/>
    <lineage>
        <taxon>Bacteria</taxon>
        <taxon>Bacillati</taxon>
        <taxon>Bacillota</taxon>
        <taxon>Erysipelotrichia</taxon>
        <taxon>Erysipelotrichales</taxon>
        <taxon>Erysipelotrichaceae</taxon>
        <taxon>Grylomicrobium</taxon>
    </lineage>
</organism>
<protein>
    <recommendedName>
        <fullName evidence="1">VOC domain-containing protein</fullName>
    </recommendedName>
</protein>
<comment type="caution">
    <text evidence="2">The sequence shown here is derived from an EMBL/GenBank/DDBJ whole genome shotgun (WGS) entry which is preliminary data.</text>
</comment>
<dbReference type="InterPro" id="IPR037523">
    <property type="entry name" value="VOC_core"/>
</dbReference>
<feature type="domain" description="VOC" evidence="1">
    <location>
        <begin position="3"/>
        <end position="113"/>
    </location>
</feature>